<keyword evidence="1" id="KW-0472">Membrane</keyword>
<feature type="transmembrane region" description="Helical" evidence="1">
    <location>
        <begin position="128"/>
        <end position="148"/>
    </location>
</feature>
<keyword evidence="1" id="KW-1133">Transmembrane helix</keyword>
<dbReference type="EMBL" id="PYBW01000020">
    <property type="protein sequence ID" value="PYC86152.1"/>
    <property type="molecule type" value="Genomic_DNA"/>
</dbReference>
<dbReference type="RefSeq" id="WP_110666405.1">
    <property type="nucleotide sequence ID" value="NZ_PYBW01000020.1"/>
</dbReference>
<gene>
    <name evidence="2" type="ORF">C7C46_05810</name>
</gene>
<feature type="transmembrane region" description="Helical" evidence="1">
    <location>
        <begin position="58"/>
        <end position="79"/>
    </location>
</feature>
<protein>
    <submittedName>
        <fullName evidence="2">DUF1453 domain-containing protein</fullName>
    </submittedName>
</protein>
<dbReference type="Proteomes" id="UP000248039">
    <property type="component" value="Unassembled WGS sequence"/>
</dbReference>
<accession>A0A2V4P7H6</accession>
<evidence type="ECO:0000313" key="3">
    <source>
        <dbReference type="Proteomes" id="UP000248039"/>
    </source>
</evidence>
<feature type="transmembrane region" description="Helical" evidence="1">
    <location>
        <begin position="34"/>
        <end position="51"/>
    </location>
</feature>
<reference evidence="2 3" key="1">
    <citation type="submission" date="2018-03" db="EMBL/GenBank/DDBJ databases">
        <title>Bioinformatic expansion and discovery of thiopeptide antibiotics.</title>
        <authorList>
            <person name="Schwalen C.J."/>
            <person name="Hudson G.A."/>
            <person name="Mitchell D.A."/>
        </authorList>
    </citation>
    <scope>NUCLEOTIDE SEQUENCE [LARGE SCALE GENOMIC DNA]</scope>
    <source>
        <strain evidence="2 3">ATCC 21389</strain>
    </source>
</reference>
<evidence type="ECO:0000313" key="2">
    <source>
        <dbReference type="EMBL" id="PYC86152.1"/>
    </source>
</evidence>
<comment type="caution">
    <text evidence="2">The sequence shown here is derived from an EMBL/GenBank/DDBJ whole genome shotgun (WGS) entry which is preliminary data.</text>
</comment>
<name>A0A2V4P7H6_9ACTN</name>
<sequence>MTGIVNILIILAVAAFVAGRQFQARKVTADRRFWVVPLILVAVALQNHSLIDPQHKATAIVLLAVSAVVVMAMGSVWGWTVRLWRESDGSIWAKGTMATVAAWAGLIAVRVGLYGLGDALHIHESTNALLLTLGVLLFTRGLVVNWRARTLDAPQPLRTVA</sequence>
<evidence type="ECO:0000256" key="1">
    <source>
        <dbReference type="SAM" id="Phobius"/>
    </source>
</evidence>
<dbReference type="OrthoDB" id="3872634at2"/>
<keyword evidence="1" id="KW-0812">Transmembrane</keyword>
<organism evidence="2 3">
    <name type="scientific">Streptomyces tateyamensis</name>
    <dbReference type="NCBI Taxonomy" id="565073"/>
    <lineage>
        <taxon>Bacteria</taxon>
        <taxon>Bacillati</taxon>
        <taxon>Actinomycetota</taxon>
        <taxon>Actinomycetes</taxon>
        <taxon>Kitasatosporales</taxon>
        <taxon>Streptomycetaceae</taxon>
        <taxon>Streptomyces</taxon>
    </lineage>
</organism>
<proteinExistence type="predicted"/>
<keyword evidence="3" id="KW-1185">Reference proteome</keyword>
<dbReference type="AlphaFoldDB" id="A0A2V4P7H6"/>
<feature type="transmembrane region" description="Helical" evidence="1">
    <location>
        <begin position="91"/>
        <end position="116"/>
    </location>
</feature>